<accession>A0A4C1Y3N2</accession>
<evidence type="ECO:0000313" key="2">
    <source>
        <dbReference type="EMBL" id="GBP69159.1"/>
    </source>
</evidence>
<dbReference type="AlphaFoldDB" id="A0A4C1Y3N2"/>
<evidence type="ECO:0000313" key="3">
    <source>
        <dbReference type="Proteomes" id="UP000299102"/>
    </source>
</evidence>
<name>A0A4C1Y3N2_EUMVA</name>
<sequence length="82" mass="8734">MSGGGALSARAGAGAGGGAPISAPPSRRRTSLIRADERSDRLSVRSPASLRAPRAVRISLRTRPSPLPRALPYHRWQPNRAR</sequence>
<comment type="caution">
    <text evidence="2">The sequence shown here is derived from an EMBL/GenBank/DDBJ whole genome shotgun (WGS) entry which is preliminary data.</text>
</comment>
<evidence type="ECO:0000256" key="1">
    <source>
        <dbReference type="SAM" id="MobiDB-lite"/>
    </source>
</evidence>
<reference evidence="2 3" key="1">
    <citation type="journal article" date="2019" name="Commun. Biol.">
        <title>The bagworm genome reveals a unique fibroin gene that provides high tensile strength.</title>
        <authorList>
            <person name="Kono N."/>
            <person name="Nakamura H."/>
            <person name="Ohtoshi R."/>
            <person name="Tomita M."/>
            <person name="Numata K."/>
            <person name="Arakawa K."/>
        </authorList>
    </citation>
    <scope>NUCLEOTIDE SEQUENCE [LARGE SCALE GENOMIC DNA]</scope>
</reference>
<dbReference type="Proteomes" id="UP000299102">
    <property type="component" value="Unassembled WGS sequence"/>
</dbReference>
<feature type="region of interest" description="Disordered" evidence="1">
    <location>
        <begin position="1"/>
        <end position="82"/>
    </location>
</feature>
<feature type="compositionally biased region" description="Basic and acidic residues" evidence="1">
    <location>
        <begin position="34"/>
        <end position="43"/>
    </location>
</feature>
<dbReference type="EMBL" id="BGZK01001031">
    <property type="protein sequence ID" value="GBP69159.1"/>
    <property type="molecule type" value="Genomic_DNA"/>
</dbReference>
<organism evidence="2 3">
    <name type="scientific">Eumeta variegata</name>
    <name type="common">Bagworm moth</name>
    <name type="synonym">Eumeta japonica</name>
    <dbReference type="NCBI Taxonomy" id="151549"/>
    <lineage>
        <taxon>Eukaryota</taxon>
        <taxon>Metazoa</taxon>
        <taxon>Ecdysozoa</taxon>
        <taxon>Arthropoda</taxon>
        <taxon>Hexapoda</taxon>
        <taxon>Insecta</taxon>
        <taxon>Pterygota</taxon>
        <taxon>Neoptera</taxon>
        <taxon>Endopterygota</taxon>
        <taxon>Lepidoptera</taxon>
        <taxon>Glossata</taxon>
        <taxon>Ditrysia</taxon>
        <taxon>Tineoidea</taxon>
        <taxon>Psychidae</taxon>
        <taxon>Oiketicinae</taxon>
        <taxon>Eumeta</taxon>
    </lineage>
</organism>
<keyword evidence="3" id="KW-1185">Reference proteome</keyword>
<gene>
    <name evidence="2" type="ORF">EVAR_47434_1</name>
</gene>
<proteinExistence type="predicted"/>
<protein>
    <submittedName>
        <fullName evidence="2">Uncharacterized protein</fullName>
    </submittedName>
</protein>